<evidence type="ECO:0000313" key="1">
    <source>
        <dbReference type="EMBL" id="ONI39749.1"/>
    </source>
</evidence>
<comment type="caution">
    <text evidence="1">The sequence shown here is derived from an EMBL/GenBank/DDBJ whole genome shotgun (WGS) entry which is preliminary data.</text>
</comment>
<feature type="non-terminal residue" evidence="1">
    <location>
        <position position="1"/>
    </location>
</feature>
<name>A0ACC8XB46_9FIRM</name>
<proteinExistence type="predicted"/>
<gene>
    <name evidence="1" type="ORF">AN640_01650</name>
</gene>
<sequence length="839" mass="93716">SRRTPQRRTASYNRTSSKRRNEPAPAPSSSPMGGLLLLGVLAGGIYAWKGEEIKPILAPYIETMTPYIGQTIDKIEQIIGNTIDKIPTMKPVVSTYSMPCIQSNIVKILATTLYDTTFMQPSPDDEWYTKYYRVLSQDATFNYLTIDQANQPVTHELASRIINDILGEGYFIELENSEAGKSQAIGFEQFLNLYDQALDTRDNDKMEIKELSIAKTNATHSNLLSYTALTDTGIYGFEGLILDPLVDHTIKVAMVGNEILGVMEVLDTQVKLNKCFIVDIDADIVTIQIGEEQISYTNTNNVLSEANIGNIVNLQVKNGDIIDFMQHAEALGDTVLRVTNEYIEFEKAGKLPYNNVAVYDKTWPSEWTNLVHVSSGSTVDYVLEDGFVTSLKVTSKPNGQNMRVVITEDGLIDYNHATVQLQTAGELYYNNEIIPLNSDEVWDVEQFDWIEGIDKIIIKPTDTFTINSINRQQVNPTYSGDLEIYKEDVGYTLVNDVEINDYLAGVIPSEMPTSYGLEAAKVQAISARSYAIAHQTSSKFVKYGAQVDDTISSQVYNNIPTNANSIQAAEETDGLVLKYDGEVVSGNFFSTSSGHTANAGETWAEGEIFPLNTPVYLSARQQYLGEKVIDDLSNEMDAYEFFTKTEDELDAFDEHAPWFRWNVSFDNNEFSQIVNNNIGRLSLQYGNILKVLGPNNNWETATIDNIGQIKDIEVKERGEGGNIMSLVIVGEKETIKVETEYLIRTLLSPVQKDPGKDPIEIIRNDGSVITNMSMLPSAFFSIDITYNEGTEIEDITLYGGGFGHGVGMSQEGVRGMVNRGYTYREILQHYYEDIEIAKF</sequence>
<reference evidence="1" key="1">
    <citation type="submission" date="2016-08" db="EMBL/GenBank/DDBJ databases">
        <authorList>
            <person name="Ngugi D.K."/>
            <person name="Miyake S."/>
            <person name="Stingl U."/>
        </authorList>
    </citation>
    <scope>NUCLEOTIDE SEQUENCE</scope>
    <source>
        <strain evidence="1">SCG-D08WGA-EpuloA1</strain>
    </source>
</reference>
<dbReference type="EMBL" id="LJHD01000253">
    <property type="protein sequence ID" value="ONI39749.1"/>
    <property type="molecule type" value="Genomic_DNA"/>
</dbReference>
<keyword evidence="2" id="KW-1185">Reference proteome</keyword>
<organism evidence="1 2">
    <name type="scientific">Candidatus Epulonipiscium fishelsonii</name>
    <dbReference type="NCBI Taxonomy" id="77094"/>
    <lineage>
        <taxon>Bacteria</taxon>
        <taxon>Bacillati</taxon>
        <taxon>Bacillota</taxon>
        <taxon>Clostridia</taxon>
        <taxon>Lachnospirales</taxon>
        <taxon>Lachnospiraceae</taxon>
        <taxon>Candidatus Epulonipiscium</taxon>
    </lineage>
</organism>
<dbReference type="Proteomes" id="UP000188637">
    <property type="component" value="Unassembled WGS sequence"/>
</dbReference>
<protein>
    <submittedName>
        <fullName evidence="1">Uncharacterized protein</fullName>
    </submittedName>
</protein>
<evidence type="ECO:0000313" key="2">
    <source>
        <dbReference type="Proteomes" id="UP000188637"/>
    </source>
</evidence>
<accession>A0ACC8XB46</accession>